<dbReference type="EMBL" id="KZ825798">
    <property type="protein sequence ID" value="PYH99923.1"/>
    <property type="molecule type" value="Genomic_DNA"/>
</dbReference>
<evidence type="ECO:0000313" key="5">
    <source>
        <dbReference type="EMBL" id="PYH99923.1"/>
    </source>
</evidence>
<evidence type="ECO:0000256" key="1">
    <source>
        <dbReference type="ARBA" id="ARBA00012346"/>
    </source>
</evidence>
<evidence type="ECO:0000256" key="2">
    <source>
        <dbReference type="ARBA" id="ARBA00023239"/>
    </source>
</evidence>
<evidence type="ECO:0000256" key="3">
    <source>
        <dbReference type="PIRSR" id="PIRSR617939-1"/>
    </source>
</evidence>
<dbReference type="AlphaFoldDB" id="A0A319E8E0"/>
<dbReference type="EC" id="4.3.2.9" evidence="1"/>
<evidence type="ECO:0000256" key="4">
    <source>
        <dbReference type="PIRSR" id="PIRSR617939-2"/>
    </source>
</evidence>
<keyword evidence="6" id="KW-1185">Reference proteome</keyword>
<dbReference type="PANTHER" id="PTHR12935:SF0">
    <property type="entry name" value="GAMMA-GLUTAMYLCYCLOTRANSFERASE"/>
    <property type="match status" value="1"/>
</dbReference>
<proteinExistence type="predicted"/>
<reference evidence="5 6" key="1">
    <citation type="submission" date="2018-02" db="EMBL/GenBank/DDBJ databases">
        <title>The genomes of Aspergillus section Nigri reveals drivers in fungal speciation.</title>
        <authorList>
            <consortium name="DOE Joint Genome Institute"/>
            <person name="Vesth T.C."/>
            <person name="Nybo J."/>
            <person name="Theobald S."/>
            <person name="Brandl J."/>
            <person name="Frisvad J.C."/>
            <person name="Nielsen K.F."/>
            <person name="Lyhne E.K."/>
            <person name="Kogle M.E."/>
            <person name="Kuo A."/>
            <person name="Riley R."/>
            <person name="Clum A."/>
            <person name="Nolan M."/>
            <person name="Lipzen A."/>
            <person name="Salamov A."/>
            <person name="Henrissat B."/>
            <person name="Wiebenga A."/>
            <person name="De vries R.P."/>
            <person name="Grigoriev I.V."/>
            <person name="Mortensen U.H."/>
            <person name="Andersen M.R."/>
            <person name="Baker S.E."/>
        </authorList>
    </citation>
    <scope>NUCLEOTIDE SEQUENCE [LARGE SCALE GENOMIC DNA]</scope>
    <source>
        <strain evidence="5 6">CBS 707.79</strain>
    </source>
</reference>
<name>A0A319E8E0_9EURO</name>
<dbReference type="Gene3D" id="3.10.490.10">
    <property type="entry name" value="Gamma-glutamyl cyclotransferase-like"/>
    <property type="match status" value="1"/>
</dbReference>
<protein>
    <recommendedName>
        <fullName evidence="1">gamma-glutamylcyclotransferase</fullName>
        <ecNumber evidence="1">4.3.2.9</ecNumber>
    </recommendedName>
</protein>
<feature type="binding site" evidence="4">
    <location>
        <position position="281"/>
    </location>
    <ligand>
        <name>substrate</name>
    </ligand>
</feature>
<evidence type="ECO:0000313" key="6">
    <source>
        <dbReference type="Proteomes" id="UP000247810"/>
    </source>
</evidence>
<dbReference type="GO" id="GO:0003839">
    <property type="term" value="F:gamma-glutamylcyclotransferase activity"/>
    <property type="evidence" value="ECO:0007669"/>
    <property type="project" value="UniProtKB-EC"/>
</dbReference>
<organism evidence="5 6">
    <name type="scientific">Aspergillus ellipticus CBS 707.79</name>
    <dbReference type="NCBI Taxonomy" id="1448320"/>
    <lineage>
        <taxon>Eukaryota</taxon>
        <taxon>Fungi</taxon>
        <taxon>Dikarya</taxon>
        <taxon>Ascomycota</taxon>
        <taxon>Pezizomycotina</taxon>
        <taxon>Eurotiomycetes</taxon>
        <taxon>Eurotiomycetidae</taxon>
        <taxon>Eurotiales</taxon>
        <taxon>Aspergillaceae</taxon>
        <taxon>Aspergillus</taxon>
        <taxon>Aspergillus subgen. Circumdati</taxon>
    </lineage>
</organism>
<dbReference type="STRING" id="1448320.A0A319E8E0"/>
<dbReference type="PANTHER" id="PTHR12935">
    <property type="entry name" value="GAMMA-GLUTAMYLCYCLOTRANSFERASE"/>
    <property type="match status" value="1"/>
</dbReference>
<sequence>MAIANQEGGLSVPRARWPSMIETFEELSSSSGNGVPSPQNLGHILPKTTHERQQVSATDRSLDNDAHLPEKVVAHHLGEVGDRELPLEKTVLYLAYGSNLCSETFRGRRGIKPLSQINVIVPDLRLTFDLPGVPYIEPCFAATRFHDSTGEKEGSDKVEYNGLNGTTISVHSPLISGGTPGCNSNIPLVGVVYEVTLSDYARIIATEGGGRGYEDKVVDCYPFPESYDAADPIPELPITRPFKAHTLMSPIQVASVGTRKSTFISNFGHLVRPNAQPSARYLNLIETGAAEHDFPMAYRKHLSMVQPYRITSLRQRIGKAVFLGTWGPLMLLVMGLSRSMADIDGRSPGWLLSLGDYLFFGMWQSYDNVFSRIFGEGEKATDHDDTR</sequence>
<dbReference type="InterPro" id="IPR017939">
    <property type="entry name" value="G-Glutamylcylcotransferase"/>
</dbReference>
<dbReference type="OrthoDB" id="2017317at2759"/>
<feature type="binding site" evidence="4">
    <location>
        <begin position="93"/>
        <end position="98"/>
    </location>
    <ligand>
        <name>substrate</name>
    </ligand>
</feature>
<gene>
    <name evidence="5" type="ORF">BO71DRAFT_393895</name>
</gene>
<keyword evidence="2" id="KW-0456">Lyase</keyword>
<accession>A0A319E8E0</accession>
<feature type="active site" description="Proton acceptor" evidence="3">
    <location>
        <position position="207"/>
    </location>
</feature>
<dbReference type="Proteomes" id="UP000247810">
    <property type="component" value="Unassembled WGS sequence"/>
</dbReference>
<dbReference type="VEuPathDB" id="FungiDB:BO71DRAFT_393895"/>